<proteinExistence type="predicted"/>
<accession>A0ACC3C1A2</accession>
<keyword evidence="2" id="KW-1185">Reference proteome</keyword>
<reference evidence="1" key="1">
    <citation type="submission" date="2019-11" db="EMBL/GenBank/DDBJ databases">
        <title>Nori genome reveals adaptations in red seaweeds to the harsh intertidal environment.</title>
        <authorList>
            <person name="Wang D."/>
            <person name="Mao Y."/>
        </authorList>
    </citation>
    <scope>NUCLEOTIDE SEQUENCE</scope>
    <source>
        <tissue evidence="1">Gametophyte</tissue>
    </source>
</reference>
<evidence type="ECO:0000313" key="1">
    <source>
        <dbReference type="EMBL" id="KAK1863726.1"/>
    </source>
</evidence>
<protein>
    <submittedName>
        <fullName evidence="1">Uncharacterized protein</fullName>
    </submittedName>
</protein>
<gene>
    <name evidence="1" type="ORF">I4F81_006280</name>
</gene>
<evidence type="ECO:0000313" key="2">
    <source>
        <dbReference type="Proteomes" id="UP000798662"/>
    </source>
</evidence>
<sequence>MWRLTTDRGRQVWEEPTGGLPPAGTPDGDAARAVVAAVDAARVEYAAGRAAQAHAGDRVLRALAAAGLLGCPSGAAAAGAAAAAGGAAGTGGAGGDGGGAADVPRPALRLDAPSAAAGADVDAVLRRGVAYFSTLQMHDGHWAGDYGGPLFLLPGLIIVAYVSGTPLGDATTAEMWTGLNPLTPEMWLLPYALPVHPGRYWIHCRAVYLPMSYLYGRRATYEGDALTAALREELYVERYADISWPALRNRCSPTDTFIDRPVAQKALWAVLSAYEAVPFPGKAALRGRALDETLRHVRAEDANTHYIDIGPVNKTLNMAPSRLRDAVDMLLSYHNPGSGGWATYELTRSYAWVEALNPSEVFGDIMIDYPYVECTSAAVTALLAYRAAPAAVAGPDAATYRAAEVAAAIASGVAFVVRAQRADGSWYGSWGVCFTGGSGTYGEALRAGCAFLASVQRPDGAWGETYESCVTGTYVQAPAGQVVHTAWALASLAKADWPDGAALAAAAAWLSAAQEPSGDWPQQRITGVFNKNCMITYANYRSIFPIWALAEYRHWGERRAAGGGGG</sequence>
<dbReference type="Proteomes" id="UP000798662">
    <property type="component" value="Chromosome 2"/>
</dbReference>
<dbReference type="EMBL" id="CM020619">
    <property type="protein sequence ID" value="KAK1863726.1"/>
    <property type="molecule type" value="Genomic_DNA"/>
</dbReference>
<organism evidence="1 2">
    <name type="scientific">Pyropia yezoensis</name>
    <name type="common">Susabi-nori</name>
    <name type="synonym">Porphyra yezoensis</name>
    <dbReference type="NCBI Taxonomy" id="2788"/>
    <lineage>
        <taxon>Eukaryota</taxon>
        <taxon>Rhodophyta</taxon>
        <taxon>Bangiophyceae</taxon>
        <taxon>Bangiales</taxon>
        <taxon>Bangiaceae</taxon>
        <taxon>Pyropia</taxon>
    </lineage>
</organism>
<comment type="caution">
    <text evidence="1">The sequence shown here is derived from an EMBL/GenBank/DDBJ whole genome shotgun (WGS) entry which is preliminary data.</text>
</comment>
<name>A0ACC3C1A2_PYRYE</name>